<comment type="similarity">
    <text evidence="2">Belongs to the transglutaminase superfamily. Transglutaminase family.</text>
</comment>
<evidence type="ECO:0000256" key="2">
    <source>
        <dbReference type="ARBA" id="ARBA00005968"/>
    </source>
</evidence>
<dbReference type="Gene3D" id="2.60.40.10">
    <property type="entry name" value="Immunoglobulins"/>
    <property type="match status" value="6"/>
</dbReference>
<sequence>MMDSLQAATVRNSSIKDVLKVESIDLCFDENGKSFNTQSYEMMVNPRPTKRPRQLVVRRGAPFTVRLLCSRKFDLQVDTMVLVFSIVPLGKDKATFGSGTESYVLVHPNPDEGISETGELPDDWRAILDDVKEKPLGKAELTLQIRTPSYAPVARWTVQFHCRLDTTDAKSMTEIKDPMYLLYNPWCAEDPVYMEDEASRKEYVLQDSTLICKPSKKGPYMTSWILGQYEANVLDCVLYLIAEVGNIRAALSGNPVLVTRALTGAINSASGYGLLRGNWSGNYEDGTPPTAWTGSAKILQQFYDTGKTVNYGQCWVFGGVLTTVCRAIGIPSRIITNFESAGDHDASLSIDYFVDDKDNAASGMTVDSIWNYHVWNEAWMKRKDLQNPHFDGWQVIDGTPQQLSDGMYKCGPFPVAAVKQGFVHVPFDGDFIYAEVNADVIYWSIGNDQNPPKPLEINTSQVGRDISTKAIGSSKRQDITASYKQPENTKEEREVMKTAMQFSCQRFASAGLAKRLLGHMVNDSNGHEQAIKLELKCDEELTIGSTFQFELIVTCTSAVSSVEASGNLVLKDSDYTGRHVETLKRVPFAVKLEPLESKSILVPLDFKDYSSTASNKTNIKGICTAQVKGSDRTYLKVENFHLTPPAIELTLIEHSLAGPIAVQVALRNPLPVPLTRGRFTVEGSRFTDPLEKKYDLIPVGGVVNFIYSINLTHKGKMVVTASFISNELKNVHGNLTVLTVRSVDLCIEENGKDHRTMRYELMSRDEYSGKIPKLVVRRGQPFRLRLVCDRPYDRSRDALSLIFTVADEDQPTHGHATLVGIPVNQFPNQLSEPHEWGAAIETIHGDLLEILVKPAATAPVGQWKLDIDTKLLSDAFGKSYSLPQAFYVLFNPWCPDDLVYMEEKSHRHEYVMSDTTLIYRGSYNRLRPSVWKFGQFEKHILDCSLLLISKIGKVSATHRGDPVRVCRAISAAVNSPDDDGALLGNWSTDYSGGTPPTKWVGSVEILQQFYKKQKPVKFAQCWVFAGVVSTIARAIGIPSRVVTNYSSAHDTQASLTVDYFVDKSGKIMEEMNADSIWNYHVWNEVWMQRPDLGISSDGDYGGWQAIDATPQESSDGMFRCGPASVLAVKLGEVLKPYDNNFLFAEVNADKVFWRYTGPHHPLKLLRKDVLGIGLFISTKAVGRWEREDITASYKFAEKSVEERATMLKALKQANSYFSRYYLNEEFNEVYFNFELRDDIKIGEPFSVILLVKNRSSENRHVVEGSLHVDTVLYTGKDRDSVKVDTFSVTLEPGTEHSVRMIVEFEDYYRKLRDQAAFNISCMATVLDTEFEFYAQDDFRVRKPDIKIALLGKPVSQAPVEVQFTLENPLPIPLRKGVFHVEGTGIGKPLLFKHPEIAPGEKVSNAFTMTPPYSGRMTLAAKFTSKELDDVDGFLAFIAHPRAEDIIMNVEDNAIIARTDVIE</sequence>
<evidence type="ECO:0000256" key="6">
    <source>
        <dbReference type="ARBA" id="ARBA00023315"/>
    </source>
</evidence>
<keyword evidence="4" id="KW-0479">Metal-binding</keyword>
<reference evidence="10" key="2">
    <citation type="submission" date="2020-05" db="UniProtKB">
        <authorList>
            <consortium name="EnsemblMetazoa"/>
        </authorList>
    </citation>
    <scope>IDENTIFICATION</scope>
    <source>
        <strain evidence="10">Indian</strain>
    </source>
</reference>
<dbReference type="EC" id="2.3.2.13" evidence="7"/>
<comment type="cofactor">
    <cofactor evidence="1">
        <name>Ca(2+)</name>
        <dbReference type="ChEBI" id="CHEBI:29108"/>
    </cofactor>
</comment>
<evidence type="ECO:0000256" key="7">
    <source>
        <dbReference type="ARBA" id="ARBA00024222"/>
    </source>
</evidence>
<dbReference type="OMA" id="IKPPANC"/>
<dbReference type="InterPro" id="IPR008958">
    <property type="entry name" value="Transglutaminase_C"/>
</dbReference>
<dbReference type="FunFam" id="2.60.40.10:FF:000171">
    <property type="entry name" value="protein-glutamine gamma-glutamyltransferase 6"/>
    <property type="match status" value="1"/>
</dbReference>
<dbReference type="InterPro" id="IPR014756">
    <property type="entry name" value="Ig_E-set"/>
</dbReference>
<dbReference type="SMART" id="SM00460">
    <property type="entry name" value="TGc"/>
    <property type="match status" value="2"/>
</dbReference>
<dbReference type="FunFam" id="2.60.40.10:FF:002167">
    <property type="entry name" value="Transglutaminase, isoform B"/>
    <property type="match status" value="1"/>
</dbReference>
<comment type="catalytic activity">
    <reaction evidence="8">
        <text>L-glutaminyl-[protein] + L-lysyl-[protein] = [protein]-L-lysyl-N(6)-5-L-glutamyl-[protein] + NH4(+)</text>
        <dbReference type="Rhea" id="RHEA:54816"/>
        <dbReference type="Rhea" id="RHEA-COMP:9752"/>
        <dbReference type="Rhea" id="RHEA-COMP:10207"/>
        <dbReference type="Rhea" id="RHEA-COMP:14005"/>
        <dbReference type="ChEBI" id="CHEBI:28938"/>
        <dbReference type="ChEBI" id="CHEBI:29969"/>
        <dbReference type="ChEBI" id="CHEBI:30011"/>
        <dbReference type="ChEBI" id="CHEBI:138370"/>
        <dbReference type="EC" id="2.3.2.13"/>
    </reaction>
</comment>
<dbReference type="FunFam" id="3.90.260.10:FF:000002">
    <property type="entry name" value="Erythrocyte membrane protein band 4.2"/>
    <property type="match status" value="1"/>
</dbReference>
<dbReference type="InterPro" id="IPR050779">
    <property type="entry name" value="Transglutaminase"/>
</dbReference>
<dbReference type="SUPFAM" id="SSF54001">
    <property type="entry name" value="Cysteine proteinases"/>
    <property type="match status" value="2"/>
</dbReference>
<dbReference type="VEuPathDB" id="VectorBase:ASTEI20_043714"/>
<dbReference type="PANTHER" id="PTHR11590:SF69">
    <property type="entry name" value="RE08173P"/>
    <property type="match status" value="1"/>
</dbReference>
<dbReference type="Pfam" id="PF00868">
    <property type="entry name" value="Transglut_N"/>
    <property type="match status" value="2"/>
</dbReference>
<evidence type="ECO:0000313" key="11">
    <source>
        <dbReference type="Proteomes" id="UP000076408"/>
    </source>
</evidence>
<dbReference type="InterPro" id="IPR038765">
    <property type="entry name" value="Papain-like_cys_pep_sf"/>
</dbReference>
<keyword evidence="11" id="KW-1185">Reference proteome</keyword>
<feature type="domain" description="Transglutaminase-like" evidence="9">
    <location>
        <begin position="1013"/>
        <end position="1110"/>
    </location>
</feature>
<dbReference type="VEuPathDB" id="VectorBase:ASTE010111"/>
<dbReference type="VEuPathDB" id="VectorBase:ASTE010110"/>
<evidence type="ECO:0000256" key="4">
    <source>
        <dbReference type="ARBA" id="ARBA00022723"/>
    </source>
</evidence>
<dbReference type="PANTHER" id="PTHR11590">
    <property type="entry name" value="PROTEIN-GLUTAMINE GAMMA-GLUTAMYLTRANSFERASE"/>
    <property type="match status" value="1"/>
</dbReference>
<dbReference type="GO" id="GO:0046872">
    <property type="term" value="F:metal ion binding"/>
    <property type="evidence" value="ECO:0007669"/>
    <property type="project" value="UniProtKB-KW"/>
</dbReference>
<dbReference type="InterPro" id="IPR002931">
    <property type="entry name" value="Transglutaminase-like"/>
</dbReference>
<dbReference type="FunFam" id="2.60.40.10:FF:000090">
    <property type="entry name" value="Protein-glutamine gamma-glutamyltransferase 2"/>
    <property type="match status" value="1"/>
</dbReference>
<evidence type="ECO:0000259" key="9">
    <source>
        <dbReference type="SMART" id="SM00460"/>
    </source>
</evidence>
<proteinExistence type="inferred from homology"/>
<dbReference type="EnsemblMetazoa" id="ASTEI07186-RA">
    <property type="protein sequence ID" value="ASTEI07186-PA"/>
    <property type="gene ID" value="ASTEI07186"/>
</dbReference>
<dbReference type="Proteomes" id="UP000076408">
    <property type="component" value="Unassembled WGS sequence"/>
</dbReference>
<protein>
    <recommendedName>
        <fullName evidence="7">protein-glutamine gamma-glutamyltransferase</fullName>
        <ecNumber evidence="7">2.3.2.13</ecNumber>
    </recommendedName>
</protein>
<keyword evidence="5" id="KW-0106">Calcium</keyword>
<evidence type="ECO:0000256" key="5">
    <source>
        <dbReference type="ARBA" id="ARBA00022837"/>
    </source>
</evidence>
<dbReference type="Pfam" id="PF01841">
    <property type="entry name" value="Transglut_core"/>
    <property type="match status" value="2"/>
</dbReference>
<accession>A0A182YFF0</accession>
<dbReference type="InterPro" id="IPR001102">
    <property type="entry name" value="Transglutaminase_N"/>
</dbReference>
<dbReference type="InterPro" id="IPR036985">
    <property type="entry name" value="Transglutaminase-like_sf"/>
</dbReference>
<dbReference type="InterPro" id="IPR013783">
    <property type="entry name" value="Ig-like_fold"/>
</dbReference>
<dbReference type="InterPro" id="IPR036238">
    <property type="entry name" value="Transglutaminase_C_sf"/>
</dbReference>
<dbReference type="STRING" id="30069.A0A182YFF0"/>
<keyword evidence="3" id="KW-0808">Transferase</keyword>
<dbReference type="GO" id="GO:0003810">
    <property type="term" value="F:protein-glutamine gamma-glutamyltransferase activity"/>
    <property type="evidence" value="ECO:0007669"/>
    <property type="project" value="UniProtKB-EC"/>
</dbReference>
<reference evidence="11" key="1">
    <citation type="journal article" date="2014" name="Genome Biol.">
        <title>Genome analysis of a major urban malaria vector mosquito, Anopheles stephensi.</title>
        <authorList>
            <person name="Jiang X."/>
            <person name="Peery A."/>
            <person name="Hall A.B."/>
            <person name="Sharma A."/>
            <person name="Chen X.G."/>
            <person name="Waterhouse R.M."/>
            <person name="Komissarov A."/>
            <person name="Riehle M.M."/>
            <person name="Shouche Y."/>
            <person name="Sharakhova M.V."/>
            <person name="Lawson D."/>
            <person name="Pakpour N."/>
            <person name="Arensburger P."/>
            <person name="Davidson V.L."/>
            <person name="Eiglmeier K."/>
            <person name="Emrich S."/>
            <person name="George P."/>
            <person name="Kennedy R.C."/>
            <person name="Mane S.P."/>
            <person name="Maslen G."/>
            <person name="Oringanje C."/>
            <person name="Qi Y."/>
            <person name="Settlage R."/>
            <person name="Tojo M."/>
            <person name="Tubio J.M."/>
            <person name="Unger M.F."/>
            <person name="Wang B."/>
            <person name="Vernick K.D."/>
            <person name="Ribeiro J.M."/>
            <person name="James A.A."/>
            <person name="Michel K."/>
            <person name="Riehle M.A."/>
            <person name="Luckhart S."/>
            <person name="Sharakhov I.V."/>
            <person name="Tu Z."/>
        </authorList>
    </citation>
    <scope>NUCLEOTIDE SEQUENCE [LARGE SCALE GENOMIC DNA]</scope>
    <source>
        <strain evidence="11">Indian</strain>
    </source>
</reference>
<dbReference type="Gene3D" id="3.90.260.10">
    <property type="entry name" value="Transglutaminase-like"/>
    <property type="match status" value="2"/>
</dbReference>
<dbReference type="SUPFAM" id="SSF49309">
    <property type="entry name" value="Transglutaminase, two C-terminal domains"/>
    <property type="match status" value="4"/>
</dbReference>
<evidence type="ECO:0000256" key="1">
    <source>
        <dbReference type="ARBA" id="ARBA00001913"/>
    </source>
</evidence>
<organism evidence="10 11">
    <name type="scientific">Anopheles stephensi</name>
    <name type="common">Indo-Pakistan malaria mosquito</name>
    <dbReference type="NCBI Taxonomy" id="30069"/>
    <lineage>
        <taxon>Eukaryota</taxon>
        <taxon>Metazoa</taxon>
        <taxon>Ecdysozoa</taxon>
        <taxon>Arthropoda</taxon>
        <taxon>Hexapoda</taxon>
        <taxon>Insecta</taxon>
        <taxon>Pterygota</taxon>
        <taxon>Neoptera</taxon>
        <taxon>Endopterygota</taxon>
        <taxon>Diptera</taxon>
        <taxon>Nematocera</taxon>
        <taxon>Culicoidea</taxon>
        <taxon>Culicidae</taxon>
        <taxon>Anophelinae</taxon>
        <taxon>Anopheles</taxon>
    </lineage>
</organism>
<dbReference type="Pfam" id="PF00927">
    <property type="entry name" value="Transglut_C"/>
    <property type="match status" value="2"/>
</dbReference>
<dbReference type="FunFam" id="3.90.260.10:FF:000001">
    <property type="entry name" value="Protein-glutamine gamma-glutamyltransferase 2"/>
    <property type="match status" value="1"/>
</dbReference>
<name>A0A182YFF0_ANOST</name>
<dbReference type="VEuPathDB" id="VectorBase:ASTEI07186"/>
<evidence type="ECO:0000256" key="3">
    <source>
        <dbReference type="ARBA" id="ARBA00022679"/>
    </source>
</evidence>
<dbReference type="SUPFAM" id="SSF81296">
    <property type="entry name" value="E set domains"/>
    <property type="match status" value="2"/>
</dbReference>
<feature type="domain" description="Transglutaminase-like" evidence="9">
    <location>
        <begin position="306"/>
        <end position="400"/>
    </location>
</feature>
<evidence type="ECO:0000313" key="10">
    <source>
        <dbReference type="EnsemblMetazoa" id="ASTEI07186-PA"/>
    </source>
</evidence>
<keyword evidence="6" id="KW-0012">Acyltransferase</keyword>
<evidence type="ECO:0000256" key="8">
    <source>
        <dbReference type="ARBA" id="ARBA00051843"/>
    </source>
</evidence>